<gene>
    <name evidence="3" type="primary">LOC101853968</name>
</gene>
<dbReference type="Gene3D" id="1.20.5.1200">
    <property type="entry name" value="Alpha-tocopherol transfer"/>
    <property type="match status" value="1"/>
</dbReference>
<name>A0ABM1A9F1_APLCA</name>
<dbReference type="CDD" id="cd00170">
    <property type="entry name" value="SEC14"/>
    <property type="match status" value="1"/>
</dbReference>
<feature type="domain" description="CRAL-TRIO" evidence="1">
    <location>
        <begin position="96"/>
        <end position="258"/>
    </location>
</feature>
<dbReference type="PRINTS" id="PR00180">
    <property type="entry name" value="CRETINALDHBP"/>
</dbReference>
<protein>
    <submittedName>
        <fullName evidence="3">Alpha-tocopherol transfer protein-like</fullName>
    </submittedName>
</protein>
<sequence>MPGIKDEQYKCSLSPATLEKARRELSEDPDTRLLEVKNLRKRLEKVPGLRARTDIQFLLAFLRARKFDQERTFALIKNHYQTRKDTERFCDLKPSVVKHIVDEGHIEVLPDRNKEGCRVVVIRVGSYEPDRYPIMDAMRAMYLTLMDISKDEETQVHGVQFIIDFANTVWKHYTAFTPSVAKICFSIIQDVVPLRMRRLDYVHEPSFFDTFFAVIKPIMNTKMVSRLHLHGNKVEGLHDAIPPHQLPTDIGGKQPPNNDKERVENFLSSDSLFEEDNKYGYVNMALNSEQTTSRSGDAGIEGLGGTFRKLDI</sequence>
<dbReference type="SUPFAM" id="SSF52087">
    <property type="entry name" value="CRAL/TRIO domain"/>
    <property type="match status" value="1"/>
</dbReference>
<dbReference type="PANTHER" id="PTHR10174:SF130">
    <property type="entry name" value="ALPHA-TOCOPHEROL TRANSFER PROTEIN-LIKE"/>
    <property type="match status" value="1"/>
</dbReference>
<proteinExistence type="predicted"/>
<accession>A0ABM1A9F1</accession>
<dbReference type="PROSITE" id="PS50191">
    <property type="entry name" value="CRAL_TRIO"/>
    <property type="match status" value="1"/>
</dbReference>
<dbReference type="Pfam" id="PF00650">
    <property type="entry name" value="CRAL_TRIO"/>
    <property type="match status" value="1"/>
</dbReference>
<dbReference type="Proteomes" id="UP000694888">
    <property type="component" value="Unplaced"/>
</dbReference>
<reference evidence="3" key="1">
    <citation type="submission" date="2025-08" db="UniProtKB">
        <authorList>
            <consortium name="RefSeq"/>
        </authorList>
    </citation>
    <scope>IDENTIFICATION</scope>
</reference>
<evidence type="ECO:0000313" key="2">
    <source>
        <dbReference type="Proteomes" id="UP000694888"/>
    </source>
</evidence>
<dbReference type="SMART" id="SM01100">
    <property type="entry name" value="CRAL_TRIO_N"/>
    <property type="match status" value="1"/>
</dbReference>
<dbReference type="InterPro" id="IPR036273">
    <property type="entry name" value="CRAL/TRIO_N_dom_sf"/>
</dbReference>
<dbReference type="PANTHER" id="PTHR10174">
    <property type="entry name" value="ALPHA-TOCOPHEROL TRANSFER PROTEIN-RELATED"/>
    <property type="match status" value="1"/>
</dbReference>
<dbReference type="RefSeq" id="XP_012943355.1">
    <property type="nucleotide sequence ID" value="XM_013087901.1"/>
</dbReference>
<dbReference type="InterPro" id="IPR036865">
    <property type="entry name" value="CRAL-TRIO_dom_sf"/>
</dbReference>
<dbReference type="GeneID" id="101853968"/>
<dbReference type="InterPro" id="IPR011074">
    <property type="entry name" value="CRAL/TRIO_N_dom"/>
</dbReference>
<dbReference type="Gene3D" id="3.40.525.10">
    <property type="entry name" value="CRAL-TRIO lipid binding domain"/>
    <property type="match status" value="1"/>
</dbReference>
<dbReference type="SMART" id="SM00516">
    <property type="entry name" value="SEC14"/>
    <property type="match status" value="1"/>
</dbReference>
<evidence type="ECO:0000313" key="3">
    <source>
        <dbReference type="RefSeq" id="XP_012943355.1"/>
    </source>
</evidence>
<dbReference type="SUPFAM" id="SSF46938">
    <property type="entry name" value="CRAL/TRIO N-terminal domain"/>
    <property type="match status" value="1"/>
</dbReference>
<keyword evidence="2" id="KW-1185">Reference proteome</keyword>
<dbReference type="Gene3D" id="1.10.8.20">
    <property type="entry name" value="N-terminal domain of phosphatidylinositol transfer protein sec14p"/>
    <property type="match status" value="1"/>
</dbReference>
<organism evidence="2 3">
    <name type="scientific">Aplysia californica</name>
    <name type="common">California sea hare</name>
    <dbReference type="NCBI Taxonomy" id="6500"/>
    <lineage>
        <taxon>Eukaryota</taxon>
        <taxon>Metazoa</taxon>
        <taxon>Spiralia</taxon>
        <taxon>Lophotrochozoa</taxon>
        <taxon>Mollusca</taxon>
        <taxon>Gastropoda</taxon>
        <taxon>Heterobranchia</taxon>
        <taxon>Euthyneura</taxon>
        <taxon>Tectipleura</taxon>
        <taxon>Aplysiida</taxon>
        <taxon>Aplysioidea</taxon>
        <taxon>Aplysiidae</taxon>
        <taxon>Aplysia</taxon>
    </lineage>
</organism>
<dbReference type="InterPro" id="IPR001251">
    <property type="entry name" value="CRAL-TRIO_dom"/>
</dbReference>
<evidence type="ECO:0000259" key="1">
    <source>
        <dbReference type="PROSITE" id="PS50191"/>
    </source>
</evidence>